<accession>A0ABY6YXW7</accession>
<feature type="compositionally biased region" description="Polar residues" evidence="1">
    <location>
        <begin position="176"/>
        <end position="201"/>
    </location>
</feature>
<proteinExistence type="predicted"/>
<sequence length="417" mass="41751">MKVTSSAEGLPVAHKGGNPLLSTMDPSAGGAASFDGLLAAMLGGSVQLGQTMTTQKASSKSSSQIIDGVSSSKARLGTAILMGTRQRGSTLASGASDSSSVASKAASAGVVAKAQVDVHGGADTSLLGLVISGKGAKSGLNSGTTSPEELGVSTEMVAGQSEDEPGDSVAGGKSAAVQTPSLSNKPVLNGSVANSRPTSDFLSAVSKETSSGSTSNHSGGGKLDKHQIDTKDPVSAHTAETSTGSSTNVIATMGAVTLSSGATGAESTGASYEVDTRDPNALSQFGRLISVKADAGQSQLHVQVMPQGMGQLDVTVTKGADGLQIQVVANQATTLAWLNQQLPNLQQTMEEAGINVSSMQLSFGQDNQPNQGDGRQQKPPQQRRTSAIDSAQPSSGIDGTVRSLGSTSHTGDISLSI</sequence>
<evidence type="ECO:0000313" key="4">
    <source>
        <dbReference type="Proteomes" id="UP001164803"/>
    </source>
</evidence>
<dbReference type="CDD" id="cd17470">
    <property type="entry name" value="T3SS_Flik_C"/>
    <property type="match status" value="1"/>
</dbReference>
<reference evidence="3" key="1">
    <citation type="submission" date="2022-08" db="EMBL/GenBank/DDBJ databases">
        <title>Alicyclobacillus dauci DSM2870, complete genome.</title>
        <authorList>
            <person name="Wang Q."/>
            <person name="Cai R."/>
            <person name="Wang Z."/>
        </authorList>
    </citation>
    <scope>NUCLEOTIDE SEQUENCE</scope>
    <source>
        <strain evidence="3">DSM 28700</strain>
    </source>
</reference>
<feature type="region of interest" description="Disordered" evidence="1">
    <location>
        <begin position="157"/>
        <end position="246"/>
    </location>
</feature>
<feature type="compositionally biased region" description="Basic and acidic residues" evidence="1">
    <location>
        <begin position="222"/>
        <end position="234"/>
    </location>
</feature>
<keyword evidence="3" id="KW-0966">Cell projection</keyword>
<keyword evidence="3" id="KW-0282">Flagellum</keyword>
<keyword evidence="4" id="KW-1185">Reference proteome</keyword>
<dbReference type="RefSeq" id="WP_268042606.1">
    <property type="nucleotide sequence ID" value="NZ_CP104064.1"/>
</dbReference>
<feature type="domain" description="Flagellar hook-length control protein-like C-terminal" evidence="2">
    <location>
        <begin position="290"/>
        <end position="369"/>
    </location>
</feature>
<name>A0ABY6YXW7_9BACL</name>
<dbReference type="Gene3D" id="3.30.750.140">
    <property type="match status" value="1"/>
</dbReference>
<keyword evidence="3" id="KW-0969">Cilium</keyword>
<evidence type="ECO:0000256" key="1">
    <source>
        <dbReference type="SAM" id="MobiDB-lite"/>
    </source>
</evidence>
<dbReference type="Proteomes" id="UP001164803">
    <property type="component" value="Chromosome"/>
</dbReference>
<dbReference type="InterPro" id="IPR038610">
    <property type="entry name" value="FliK-like_C_sf"/>
</dbReference>
<dbReference type="Pfam" id="PF02120">
    <property type="entry name" value="Flg_hook"/>
    <property type="match status" value="1"/>
</dbReference>
<organism evidence="3 4">
    <name type="scientific">Alicyclobacillus dauci</name>
    <dbReference type="NCBI Taxonomy" id="1475485"/>
    <lineage>
        <taxon>Bacteria</taxon>
        <taxon>Bacillati</taxon>
        <taxon>Bacillota</taxon>
        <taxon>Bacilli</taxon>
        <taxon>Bacillales</taxon>
        <taxon>Alicyclobacillaceae</taxon>
        <taxon>Alicyclobacillus</taxon>
    </lineage>
</organism>
<feature type="compositionally biased region" description="Low complexity" evidence="1">
    <location>
        <begin position="203"/>
        <end position="217"/>
    </location>
</feature>
<evidence type="ECO:0000313" key="3">
    <source>
        <dbReference type="EMBL" id="WAH35402.1"/>
    </source>
</evidence>
<protein>
    <submittedName>
        <fullName evidence="3">Flagellar hook-length control protein FliK</fullName>
    </submittedName>
</protein>
<feature type="region of interest" description="Disordered" evidence="1">
    <location>
        <begin position="362"/>
        <end position="417"/>
    </location>
</feature>
<evidence type="ECO:0000259" key="2">
    <source>
        <dbReference type="Pfam" id="PF02120"/>
    </source>
</evidence>
<gene>
    <name evidence="3" type="ORF">NZD86_13960</name>
</gene>
<dbReference type="EMBL" id="CP104064">
    <property type="protein sequence ID" value="WAH35402.1"/>
    <property type="molecule type" value="Genomic_DNA"/>
</dbReference>
<dbReference type="InterPro" id="IPR021136">
    <property type="entry name" value="Flagellar_hook_control-like_C"/>
</dbReference>